<sequence>MFKKLLNRFRKDEIQEQNVAEFTELSEISEAEALELIDEYKSKKSLSAREELILEVVSDVHVNKNKRSKPSKVESVEIIKKEDGLFTFQMSDHERHEPRNQSIALNDYDRVFWLNIIIACDGPDVDKGSYSQEENKTKNFGTLDNAKNDLKAFLQFYTPTRLGAPNLVYKYKLGRSAGYFDKTIELDNPSSQEVIDAVELGKLWVKNNVNDPEFLSIQINFFFSGHGFNNSEESGIVISDGDFSSAAIAESILSCLPSSEDCKSPCRLDLFLDCCHSGAVARDIMDYIYNIQEPEEKLTRKHAKLGFGKIFCSCLDDESSIELSDLNHGLFTFTFLNEFSRKSLISSKENKIGLRDVGWYSDLQQHPFMVDYTSSDSGLGMVKFPSMKLLNDKIKTELFNNAFEKQFNKVLESNDFKVVDGETVVNPLEITLGALRELRVACYSQETAIREKPSIRKAFSRKEHKNHELKWF</sequence>
<dbReference type="Proteomes" id="UP001157186">
    <property type="component" value="Unassembled WGS sequence"/>
</dbReference>
<proteinExistence type="predicted"/>
<protein>
    <recommendedName>
        <fullName evidence="1">Peptidase C14 caspase domain-containing protein</fullName>
    </recommendedName>
</protein>
<dbReference type="EMBL" id="BSST01000001">
    <property type="protein sequence ID" value="GLX77729.1"/>
    <property type="molecule type" value="Genomic_DNA"/>
</dbReference>
<dbReference type="InterPro" id="IPR011600">
    <property type="entry name" value="Pept_C14_caspase"/>
</dbReference>
<name>A0ABQ6GQ31_9GAMM</name>
<evidence type="ECO:0000313" key="2">
    <source>
        <dbReference type="EMBL" id="GLX77729.1"/>
    </source>
</evidence>
<feature type="domain" description="Peptidase C14 caspase" evidence="1">
    <location>
        <begin position="146"/>
        <end position="342"/>
    </location>
</feature>
<dbReference type="Gene3D" id="3.40.50.1460">
    <property type="match status" value="1"/>
</dbReference>
<evidence type="ECO:0000313" key="3">
    <source>
        <dbReference type="Proteomes" id="UP001157186"/>
    </source>
</evidence>
<dbReference type="RefSeq" id="WP_284243623.1">
    <property type="nucleotide sequence ID" value="NZ_BSST01000001.1"/>
</dbReference>
<comment type="caution">
    <text evidence="2">The sequence shown here is derived from an EMBL/GenBank/DDBJ whole genome shotgun (WGS) entry which is preliminary data.</text>
</comment>
<evidence type="ECO:0000259" key="1">
    <source>
        <dbReference type="Pfam" id="PF00656"/>
    </source>
</evidence>
<gene>
    <name evidence="2" type="ORF">tinsulaeT_10690</name>
</gene>
<organism evidence="2 3">
    <name type="scientific">Thalassotalea insulae</name>
    <dbReference type="NCBI Taxonomy" id="2056778"/>
    <lineage>
        <taxon>Bacteria</taxon>
        <taxon>Pseudomonadati</taxon>
        <taxon>Pseudomonadota</taxon>
        <taxon>Gammaproteobacteria</taxon>
        <taxon>Alteromonadales</taxon>
        <taxon>Colwelliaceae</taxon>
        <taxon>Thalassotalea</taxon>
    </lineage>
</organism>
<reference evidence="2 3" key="1">
    <citation type="submission" date="2023-03" db="EMBL/GenBank/DDBJ databases">
        <title>Draft genome sequence of Thalassotalea insulae KCTC 62186T.</title>
        <authorList>
            <person name="Sawabe T."/>
        </authorList>
    </citation>
    <scope>NUCLEOTIDE SEQUENCE [LARGE SCALE GENOMIC DNA]</scope>
    <source>
        <strain evidence="2 3">KCTC 62186</strain>
    </source>
</reference>
<accession>A0ABQ6GQ31</accession>
<dbReference type="Pfam" id="PF00656">
    <property type="entry name" value="Peptidase_C14"/>
    <property type="match status" value="1"/>
</dbReference>
<keyword evidence="3" id="KW-1185">Reference proteome</keyword>